<accession>A0A9P0FBA1</accession>
<feature type="chain" id="PRO_5040373698" description="Rhythmically expressed gene 5 protein" evidence="1">
    <location>
        <begin position="22"/>
        <end position="260"/>
    </location>
</feature>
<protein>
    <recommendedName>
        <fullName evidence="4">Rhythmically expressed gene 5 protein</fullName>
    </recommendedName>
</protein>
<dbReference type="AlphaFoldDB" id="A0A9P0FBA1"/>
<name>A0A9P0FBA1_BRAAE</name>
<dbReference type="OrthoDB" id="6359856at2759"/>
<organism evidence="2 3">
    <name type="scientific">Brassicogethes aeneus</name>
    <name type="common">Rape pollen beetle</name>
    <name type="synonym">Meligethes aeneus</name>
    <dbReference type="NCBI Taxonomy" id="1431903"/>
    <lineage>
        <taxon>Eukaryota</taxon>
        <taxon>Metazoa</taxon>
        <taxon>Ecdysozoa</taxon>
        <taxon>Arthropoda</taxon>
        <taxon>Hexapoda</taxon>
        <taxon>Insecta</taxon>
        <taxon>Pterygota</taxon>
        <taxon>Neoptera</taxon>
        <taxon>Endopterygota</taxon>
        <taxon>Coleoptera</taxon>
        <taxon>Polyphaga</taxon>
        <taxon>Cucujiformia</taxon>
        <taxon>Nitidulidae</taxon>
        <taxon>Meligethinae</taxon>
        <taxon>Brassicogethes</taxon>
    </lineage>
</organism>
<gene>
    <name evidence="2" type="ORF">MELIAE_LOCUS2132</name>
</gene>
<sequence>MCGKFMFLLFFVSANLGVIRSSAIPMWEYLKKEEKMSYIYSMFANQVEDFCDTITMENCNKELLKYGLDKLKVMSEDHLDGMDPYQRNANAIIWGSMMDGHKMMKTTPKPKVTTTAKPNSYDDESFGDDFGDFGAQGSASAKIDNVYRVPPPKGFVYQAQSGTPVYTYPHNMVPYLSQFDKARRNQNNNQNTAYTRFQNQYSSTTTSTEKPQVNYQELPLTGPMVVRVYPDGTPVREPQRYPQDDDLRQYQLSKIKIPNF</sequence>
<evidence type="ECO:0000313" key="2">
    <source>
        <dbReference type="EMBL" id="CAH0548719.1"/>
    </source>
</evidence>
<evidence type="ECO:0000256" key="1">
    <source>
        <dbReference type="SAM" id="SignalP"/>
    </source>
</evidence>
<keyword evidence="1" id="KW-0732">Signal</keyword>
<feature type="signal peptide" evidence="1">
    <location>
        <begin position="1"/>
        <end position="21"/>
    </location>
</feature>
<keyword evidence="3" id="KW-1185">Reference proteome</keyword>
<evidence type="ECO:0008006" key="4">
    <source>
        <dbReference type="Google" id="ProtNLM"/>
    </source>
</evidence>
<reference evidence="2" key="1">
    <citation type="submission" date="2021-12" db="EMBL/GenBank/DDBJ databases">
        <authorList>
            <person name="King R."/>
        </authorList>
    </citation>
    <scope>NUCLEOTIDE SEQUENCE</scope>
</reference>
<evidence type="ECO:0000313" key="3">
    <source>
        <dbReference type="Proteomes" id="UP001154078"/>
    </source>
</evidence>
<dbReference type="Proteomes" id="UP001154078">
    <property type="component" value="Chromosome 10"/>
</dbReference>
<dbReference type="EMBL" id="OV121141">
    <property type="protein sequence ID" value="CAH0548719.1"/>
    <property type="molecule type" value="Genomic_DNA"/>
</dbReference>
<proteinExistence type="predicted"/>